<reference evidence="2 3" key="1">
    <citation type="submission" date="2020-03" db="EMBL/GenBank/DDBJ databases">
        <title>Draft Genome Sequence of Cudoniella acicularis.</title>
        <authorList>
            <person name="Buettner E."/>
            <person name="Kellner H."/>
        </authorList>
    </citation>
    <scope>NUCLEOTIDE SEQUENCE [LARGE SCALE GENOMIC DNA]</scope>
    <source>
        <strain evidence="2 3">DSM 108380</strain>
    </source>
</reference>
<sequence length="1468" mass="165711">MSLRSAAANFDFDFSIMKVEAPTEFHPLGQRLSEQRRDEAENDIPHGEAVDFGTLMATRQQISRSQLSGWDASARAWLRTADEVKKLEQTQLMLVIDNLDIPVNHDMKVYSSVMEVWKTALQSLERMVIGMPQSLHDDGAILLRLSAWHLYPDLLVFSGLEEPKNISIKDPLIKGGVLTIGLQMEWNDDSKAFFTAIGDLFDRVNETDKAGDLSCKQSFCGEFRRLDPNWLQTLIVATRSITDTSEIERDTILRLMNVGMKHGKHLLGASQSSTPIFGLCALKRLLPLLRSCEPKIRVFRQLATRYNMPDADVVIRFEVYPDRFNDLRVNIEQGEMNSSGLDLEIAAIPDETPSSFDAKDIAGFAGWLGLEQEQEQEQDNKEGRSSGNLPLPPIKPSVVVFQPPAKPQGSLHQISHHFEYTSASPQICRSAKRTLVGKECSNAIYQRWLKKAEFWIHNATPADPRMCCDCIGKCREDFCACFRRNTPCTSACQTSAPNNCHDECENSEAARLFASRLSNLQAVGEECFLQDEHFKCWSDNPDRFKVLIDDKWIEYALFAGDPNTAAIFVRQNFKTWNPVEGGSYFPEPEDLWPFSSDNSLYQSLKALAIAAEVYRLLPGATVDISVIKNSTSDWKWARGLVDTGAESNYIDALQTSLLEGLKSGFLNRNGTFSRVAAFESGHCDIDPNLLDGVMALSSGDSIFVAAPLLCDPIEKLEAYELRRILGNVGRTGISMLVPPSNLLIRSVGPEMWNVVNHIDFNGKGEDDFKGTSLHLSFTEYNPPVSLGLHGAQDAEVFILESIVSVHDHGKWIADLDILGVLGNLLRYKQEDCSHGIGELPAKKFTAIDTWDEFLDRPEDRRWGVRSPVQIEELARTSLGEVLSSSRSTGKSRRSEAAGSLDLRLYMTSTPMDLGRTSLNQASVWVANLILFTGVGDLEKSRLDDDEEFKLFRKRSMLMRQDELPVLRICADQGSEGAPADIQVGFPMLPPAGSLTYFKLLREWLRVCDKYHKCHCGSDNPLPTRVLDVGDHENPDSLRLYCTTKGERGRYIALSHCWGKLKENQKFCTYGHNIAILRERIDFGKLPKTFQDAVTVTRGLGERFLWIDSICIIQDDLKDWNIESKKMEAVFSSAYCTIAASSAKDSTEGFLNPRSPVQCVRVPYSLDAALYICERIGNFHRDVEEGELGKRGWVLQERALSRRTIHFTKEQTYWECGKGVHCESLIKMENTKARLLGDPQFPKYVFSSIDEDVFRPFQYLFEMYSKLALTKSTDRSVAISGLVSRLSSASRTKDRYGIFQHFLHRSILWQRSGDKRMKPIEYPPDRKVPSWSWMAYEGEISYVDIPFGKVEWSDAVKFGSKLELQAPVREFLHCTIEPQNEGCAILSEGGERGWLKFDGEDITDIQRLKCIVVGKKYLEQETAYSRDRYILVVAQKLEGGHRTYERVGAGSIQWRYISLQGGEFEARIV</sequence>
<dbReference type="OrthoDB" id="3451222at2759"/>
<dbReference type="Pfam" id="PF06985">
    <property type="entry name" value="HET"/>
    <property type="match status" value="1"/>
</dbReference>
<evidence type="ECO:0000259" key="1">
    <source>
        <dbReference type="Pfam" id="PF06985"/>
    </source>
</evidence>
<evidence type="ECO:0000313" key="3">
    <source>
        <dbReference type="Proteomes" id="UP000566819"/>
    </source>
</evidence>
<gene>
    <name evidence="2" type="ORF">G7Y89_g14223</name>
</gene>
<proteinExistence type="predicted"/>
<dbReference type="EMBL" id="JAAMPI010001824">
    <property type="protein sequence ID" value="KAF4622802.1"/>
    <property type="molecule type" value="Genomic_DNA"/>
</dbReference>
<dbReference type="PANTHER" id="PTHR33112:SF10">
    <property type="entry name" value="TOL"/>
    <property type="match status" value="1"/>
</dbReference>
<accession>A0A8H4R3W7</accession>
<dbReference type="PANTHER" id="PTHR33112">
    <property type="entry name" value="DOMAIN PROTEIN, PUTATIVE-RELATED"/>
    <property type="match status" value="1"/>
</dbReference>
<comment type="caution">
    <text evidence="2">The sequence shown here is derived from an EMBL/GenBank/DDBJ whole genome shotgun (WGS) entry which is preliminary data.</text>
</comment>
<organism evidence="2 3">
    <name type="scientific">Cudoniella acicularis</name>
    <dbReference type="NCBI Taxonomy" id="354080"/>
    <lineage>
        <taxon>Eukaryota</taxon>
        <taxon>Fungi</taxon>
        <taxon>Dikarya</taxon>
        <taxon>Ascomycota</taxon>
        <taxon>Pezizomycotina</taxon>
        <taxon>Leotiomycetes</taxon>
        <taxon>Helotiales</taxon>
        <taxon>Tricladiaceae</taxon>
        <taxon>Cudoniella</taxon>
    </lineage>
</organism>
<protein>
    <recommendedName>
        <fullName evidence="1">Heterokaryon incompatibility domain-containing protein</fullName>
    </recommendedName>
</protein>
<evidence type="ECO:0000313" key="2">
    <source>
        <dbReference type="EMBL" id="KAF4622802.1"/>
    </source>
</evidence>
<dbReference type="Proteomes" id="UP000566819">
    <property type="component" value="Unassembled WGS sequence"/>
</dbReference>
<keyword evidence="3" id="KW-1185">Reference proteome</keyword>
<dbReference type="InterPro" id="IPR010730">
    <property type="entry name" value="HET"/>
</dbReference>
<name>A0A8H4R3W7_9HELO</name>
<feature type="domain" description="Heterokaryon incompatibility" evidence="1">
    <location>
        <begin position="1050"/>
        <end position="1196"/>
    </location>
</feature>